<dbReference type="GO" id="GO:0003700">
    <property type="term" value="F:DNA-binding transcription factor activity"/>
    <property type="evidence" value="ECO:0007669"/>
    <property type="project" value="InterPro"/>
</dbReference>
<dbReference type="PANTHER" id="PTHR33154:SF18">
    <property type="entry name" value="ARSENICAL RESISTANCE OPERON REPRESSOR"/>
    <property type="match status" value="1"/>
</dbReference>
<feature type="domain" description="HTH arsR-type" evidence="4">
    <location>
        <begin position="6"/>
        <end position="106"/>
    </location>
</feature>
<keyword evidence="1" id="KW-0805">Transcription regulation</keyword>
<dbReference type="SUPFAM" id="SSF46785">
    <property type="entry name" value="Winged helix' DNA-binding domain"/>
    <property type="match status" value="1"/>
</dbReference>
<evidence type="ECO:0000256" key="3">
    <source>
        <dbReference type="ARBA" id="ARBA00023163"/>
    </source>
</evidence>
<dbReference type="GO" id="GO:0003677">
    <property type="term" value="F:DNA binding"/>
    <property type="evidence" value="ECO:0007669"/>
    <property type="project" value="UniProtKB-KW"/>
</dbReference>
<reference evidence="5 6" key="1">
    <citation type="submission" date="2019-02" db="EMBL/GenBank/DDBJ databases">
        <title>Deep-cultivation of Planctomycetes and their phenomic and genomic characterization uncovers novel biology.</title>
        <authorList>
            <person name="Wiegand S."/>
            <person name="Jogler M."/>
            <person name="Boedeker C."/>
            <person name="Pinto D."/>
            <person name="Vollmers J."/>
            <person name="Rivas-Marin E."/>
            <person name="Kohn T."/>
            <person name="Peeters S.H."/>
            <person name="Heuer A."/>
            <person name="Rast P."/>
            <person name="Oberbeckmann S."/>
            <person name="Bunk B."/>
            <person name="Jeske O."/>
            <person name="Meyerdierks A."/>
            <person name="Storesund J.E."/>
            <person name="Kallscheuer N."/>
            <person name="Luecker S."/>
            <person name="Lage O.M."/>
            <person name="Pohl T."/>
            <person name="Merkel B.J."/>
            <person name="Hornburger P."/>
            <person name="Mueller R.-W."/>
            <person name="Bruemmer F."/>
            <person name="Labrenz M."/>
            <person name="Spormann A.M."/>
            <person name="Op den Camp H."/>
            <person name="Overmann J."/>
            <person name="Amann R."/>
            <person name="Jetten M.S.M."/>
            <person name="Mascher T."/>
            <person name="Medema M.H."/>
            <person name="Devos D.P."/>
            <person name="Kaster A.-K."/>
            <person name="Ovreas L."/>
            <person name="Rohde M."/>
            <person name="Galperin M.Y."/>
            <person name="Jogler C."/>
        </authorList>
    </citation>
    <scope>NUCLEOTIDE SEQUENCE [LARGE SCALE GENOMIC DNA]</scope>
    <source>
        <strain evidence="5 6">Pan161</strain>
    </source>
</reference>
<dbReference type="PROSITE" id="PS50987">
    <property type="entry name" value="HTH_ARSR_2"/>
    <property type="match status" value="1"/>
</dbReference>
<keyword evidence="6" id="KW-1185">Reference proteome</keyword>
<dbReference type="AlphaFoldDB" id="A0A517VKU4"/>
<dbReference type="RefSeq" id="WP_145231623.1">
    <property type="nucleotide sequence ID" value="NZ_CP036343.1"/>
</dbReference>
<keyword evidence="2" id="KW-0238">DNA-binding</keyword>
<dbReference type="InterPro" id="IPR011991">
    <property type="entry name" value="ArsR-like_HTH"/>
</dbReference>
<proteinExistence type="predicted"/>
<name>A0A517VKU4_9PLAN</name>
<evidence type="ECO:0000256" key="1">
    <source>
        <dbReference type="ARBA" id="ARBA00023015"/>
    </source>
</evidence>
<dbReference type="CDD" id="cd00090">
    <property type="entry name" value="HTH_ARSR"/>
    <property type="match status" value="1"/>
</dbReference>
<dbReference type="Proteomes" id="UP000316855">
    <property type="component" value="Chromosome"/>
</dbReference>
<keyword evidence="3" id="KW-0804">Transcription</keyword>
<dbReference type="KEGG" id="gax:Pan161_53230"/>
<evidence type="ECO:0000313" key="5">
    <source>
        <dbReference type="EMBL" id="QDT93641.1"/>
    </source>
</evidence>
<evidence type="ECO:0000256" key="2">
    <source>
        <dbReference type="ARBA" id="ARBA00023125"/>
    </source>
</evidence>
<organism evidence="5 6">
    <name type="scientific">Gimesia algae</name>
    <dbReference type="NCBI Taxonomy" id="2527971"/>
    <lineage>
        <taxon>Bacteria</taxon>
        <taxon>Pseudomonadati</taxon>
        <taxon>Planctomycetota</taxon>
        <taxon>Planctomycetia</taxon>
        <taxon>Planctomycetales</taxon>
        <taxon>Planctomycetaceae</taxon>
        <taxon>Gimesia</taxon>
    </lineage>
</organism>
<dbReference type="InterPro" id="IPR036390">
    <property type="entry name" value="WH_DNA-bd_sf"/>
</dbReference>
<dbReference type="EMBL" id="CP036343">
    <property type="protein sequence ID" value="QDT93641.1"/>
    <property type="molecule type" value="Genomic_DNA"/>
</dbReference>
<protein>
    <submittedName>
        <fullName evidence="5">Transcriptional repressor SdpR</fullName>
    </submittedName>
</protein>
<dbReference type="InterPro" id="IPR036388">
    <property type="entry name" value="WH-like_DNA-bd_sf"/>
</dbReference>
<gene>
    <name evidence="5" type="primary">sdpR_3</name>
    <name evidence="5" type="ORF">Pan161_53230</name>
</gene>
<evidence type="ECO:0000313" key="6">
    <source>
        <dbReference type="Proteomes" id="UP000316855"/>
    </source>
</evidence>
<dbReference type="InterPro" id="IPR051081">
    <property type="entry name" value="HTH_MetalResp_TranReg"/>
</dbReference>
<accession>A0A517VKU4</accession>
<dbReference type="OrthoDB" id="9800150at2"/>
<dbReference type="InterPro" id="IPR001845">
    <property type="entry name" value="HTH_ArsR_DNA-bd_dom"/>
</dbReference>
<dbReference type="Pfam" id="PF01022">
    <property type="entry name" value="HTH_5"/>
    <property type="match status" value="1"/>
</dbReference>
<dbReference type="PANTHER" id="PTHR33154">
    <property type="entry name" value="TRANSCRIPTIONAL REGULATOR, ARSR FAMILY"/>
    <property type="match status" value="1"/>
</dbReference>
<dbReference type="PRINTS" id="PR00778">
    <property type="entry name" value="HTHARSR"/>
</dbReference>
<evidence type="ECO:0000259" key="4">
    <source>
        <dbReference type="PROSITE" id="PS50987"/>
    </source>
</evidence>
<dbReference type="SMART" id="SM00418">
    <property type="entry name" value="HTH_ARSR"/>
    <property type="match status" value="1"/>
</dbReference>
<dbReference type="Gene3D" id="1.10.10.10">
    <property type="entry name" value="Winged helix-like DNA-binding domain superfamily/Winged helix DNA-binding domain"/>
    <property type="match status" value="1"/>
</dbReference>
<dbReference type="NCBIfam" id="NF033788">
    <property type="entry name" value="HTH_metalloreg"/>
    <property type="match status" value="1"/>
</dbReference>
<sequence>MKYLDADTFQADYCAERLKALGEPLRLRIVNLLRSGEFTVSDIAEFLETEVVTVSHHLQILKNSKIVSPRREGRYIYYRLHSELFQNCNESNHYLDLGCCRIEMAE</sequence>